<keyword evidence="3" id="KW-0963">Cytoplasm</keyword>
<comment type="subcellular location">
    <subcellularLocation>
        <location evidence="3">Cytoplasm</location>
    </subcellularLocation>
</comment>
<keyword evidence="5" id="KW-0687">Ribonucleoprotein</keyword>
<evidence type="ECO:0000256" key="3">
    <source>
        <dbReference type="RuleBase" id="RU363094"/>
    </source>
</evidence>
<dbReference type="NCBIfam" id="TIGR01575">
    <property type="entry name" value="rimI"/>
    <property type="match status" value="1"/>
</dbReference>
<comment type="function">
    <text evidence="3">Acetylates the N-terminal alanine of ribosomal protein bS18.</text>
</comment>
<dbReference type="Gene3D" id="3.40.630.30">
    <property type="match status" value="1"/>
</dbReference>
<comment type="catalytic activity">
    <reaction evidence="3">
        <text>N-terminal L-alanyl-[ribosomal protein bS18] + acetyl-CoA = N-terminal N(alpha)-acetyl-L-alanyl-[ribosomal protein bS18] + CoA + H(+)</text>
        <dbReference type="Rhea" id="RHEA:43756"/>
        <dbReference type="Rhea" id="RHEA-COMP:10676"/>
        <dbReference type="Rhea" id="RHEA-COMP:10677"/>
        <dbReference type="ChEBI" id="CHEBI:15378"/>
        <dbReference type="ChEBI" id="CHEBI:57287"/>
        <dbReference type="ChEBI" id="CHEBI:57288"/>
        <dbReference type="ChEBI" id="CHEBI:64718"/>
        <dbReference type="ChEBI" id="CHEBI:83683"/>
        <dbReference type="EC" id="2.3.1.266"/>
    </reaction>
</comment>
<keyword evidence="1 5" id="KW-0808">Transferase</keyword>
<dbReference type="GO" id="GO:0008999">
    <property type="term" value="F:protein-N-terminal-alanine acetyltransferase activity"/>
    <property type="evidence" value="ECO:0007669"/>
    <property type="project" value="UniProtKB-EC"/>
</dbReference>
<keyword evidence="6" id="KW-1185">Reference proteome</keyword>
<protein>
    <recommendedName>
        <fullName evidence="3">[Ribosomal protein bS18]-alanine N-acetyltransferase</fullName>
        <ecNumber evidence="3">2.3.1.266</ecNumber>
    </recommendedName>
</protein>
<dbReference type="InterPro" id="IPR045047">
    <property type="entry name" value="Ard1-like"/>
</dbReference>
<dbReference type="Pfam" id="PF00583">
    <property type="entry name" value="Acetyltransf_1"/>
    <property type="match status" value="1"/>
</dbReference>
<organism evidence="5 6">
    <name type="scientific">Helcococcus bovis</name>
    <dbReference type="NCBI Taxonomy" id="3153252"/>
    <lineage>
        <taxon>Bacteria</taxon>
        <taxon>Bacillati</taxon>
        <taxon>Bacillota</taxon>
        <taxon>Tissierellia</taxon>
        <taxon>Tissierellales</taxon>
        <taxon>Peptoniphilaceae</taxon>
        <taxon>Helcococcus</taxon>
    </lineage>
</organism>
<reference evidence="5 6" key="1">
    <citation type="journal article" date="2024" name="Front. Microbiol.">
        <title>Pangenomic and biochemical analyses of Helcococcus ovis reveal widespread tetracycline resistance and a novel bacterial species, Helcococcus bovis.</title>
        <authorList>
            <person name="Cunha F."/>
            <person name="Zhai Y."/>
            <person name="Casaro S."/>
            <person name="Jones K.L."/>
            <person name="Hernandez M."/>
            <person name="Bisinotto R.S."/>
            <person name="Kariyawasam S."/>
            <person name="Brown M.B."/>
            <person name="Phillips A."/>
            <person name="Jeong K.C."/>
            <person name="Galvao K.N."/>
        </authorList>
    </citation>
    <scope>NUCLEOTIDE SEQUENCE [LARGE SCALE GENOMIC DNA]</scope>
    <source>
        <strain evidence="5 6">KG197</strain>
    </source>
</reference>
<dbReference type="InterPro" id="IPR000182">
    <property type="entry name" value="GNAT_dom"/>
</dbReference>
<keyword evidence="2 5" id="KW-0012">Acyltransferase</keyword>
<dbReference type="CDD" id="cd04301">
    <property type="entry name" value="NAT_SF"/>
    <property type="match status" value="1"/>
</dbReference>
<dbReference type="EMBL" id="JBFNFH010000004">
    <property type="protein sequence ID" value="MFM1524595.1"/>
    <property type="molecule type" value="Genomic_DNA"/>
</dbReference>
<dbReference type="PROSITE" id="PS51186">
    <property type="entry name" value="GNAT"/>
    <property type="match status" value="1"/>
</dbReference>
<comment type="caution">
    <text evidence="5">The sequence shown here is derived from an EMBL/GenBank/DDBJ whole genome shotgun (WGS) entry which is preliminary data.</text>
</comment>
<feature type="domain" description="N-acetyltransferase" evidence="4">
    <location>
        <begin position="4"/>
        <end position="144"/>
    </location>
</feature>
<comment type="similarity">
    <text evidence="3">Belongs to the acetyltransferase family. RimI subfamily.</text>
</comment>
<dbReference type="InterPro" id="IPR006464">
    <property type="entry name" value="AcTrfase_RimI/Ard1"/>
</dbReference>
<evidence type="ECO:0000256" key="1">
    <source>
        <dbReference type="ARBA" id="ARBA00022679"/>
    </source>
</evidence>
<name>A0ABW9F6B2_9FIRM</name>
<dbReference type="Proteomes" id="UP001629536">
    <property type="component" value="Unassembled WGS sequence"/>
</dbReference>
<accession>A0ABW9F6B2</accession>
<dbReference type="PANTHER" id="PTHR23091:SF4">
    <property type="entry name" value="N-TERMINAL AMINO-ACID N(ALPHA)-ACETYLTRANSFERASE NATA"/>
    <property type="match status" value="1"/>
</dbReference>
<dbReference type="SUPFAM" id="SSF55729">
    <property type="entry name" value="Acyl-CoA N-acyltransferases (Nat)"/>
    <property type="match status" value="1"/>
</dbReference>
<gene>
    <name evidence="5" type="primary">rimI</name>
    <name evidence="5" type="ORF">ABGF40_02805</name>
</gene>
<evidence type="ECO:0000256" key="2">
    <source>
        <dbReference type="ARBA" id="ARBA00023315"/>
    </source>
</evidence>
<evidence type="ECO:0000313" key="6">
    <source>
        <dbReference type="Proteomes" id="UP001629536"/>
    </source>
</evidence>
<dbReference type="GO" id="GO:0005840">
    <property type="term" value="C:ribosome"/>
    <property type="evidence" value="ECO:0007669"/>
    <property type="project" value="UniProtKB-KW"/>
</dbReference>
<evidence type="ECO:0000259" key="4">
    <source>
        <dbReference type="PROSITE" id="PS51186"/>
    </source>
</evidence>
<proteinExistence type="inferred from homology"/>
<evidence type="ECO:0000313" key="5">
    <source>
        <dbReference type="EMBL" id="MFM1524595.1"/>
    </source>
</evidence>
<dbReference type="EC" id="2.3.1.266" evidence="3"/>
<keyword evidence="5" id="KW-0689">Ribosomal protein</keyword>
<dbReference type="RefSeq" id="WP_408126357.1">
    <property type="nucleotide sequence ID" value="NZ_JBFNFH010000004.1"/>
</dbReference>
<dbReference type="PANTHER" id="PTHR23091">
    <property type="entry name" value="N-TERMINAL ACETYLTRANSFERASE"/>
    <property type="match status" value="1"/>
</dbReference>
<sequence length="147" mass="17774">MSNREFVEIDEKYIDFLVEMEKDFQNPWPLEGFFLEMENEFTRSIGLCIDDVLVGYMFYSEYLDEVNINHFVVHTKHRKNGYASKIMQELLNRLTKKQLIYLEVRTDNIPAINLYKKYGLEIINTRKNYYSDGEDAYIMQRDRKEEL</sequence>
<dbReference type="InterPro" id="IPR016181">
    <property type="entry name" value="Acyl_CoA_acyltransferase"/>
</dbReference>